<reference evidence="2" key="1">
    <citation type="journal article" date="2020" name="Stud. Mycol.">
        <title>101 Dothideomycetes genomes: a test case for predicting lifestyles and emergence of pathogens.</title>
        <authorList>
            <person name="Haridas S."/>
            <person name="Albert R."/>
            <person name="Binder M."/>
            <person name="Bloem J."/>
            <person name="Labutti K."/>
            <person name="Salamov A."/>
            <person name="Andreopoulos B."/>
            <person name="Baker S."/>
            <person name="Barry K."/>
            <person name="Bills G."/>
            <person name="Bluhm B."/>
            <person name="Cannon C."/>
            <person name="Castanera R."/>
            <person name="Culley D."/>
            <person name="Daum C."/>
            <person name="Ezra D."/>
            <person name="Gonzalez J."/>
            <person name="Henrissat B."/>
            <person name="Kuo A."/>
            <person name="Liang C."/>
            <person name="Lipzen A."/>
            <person name="Lutzoni F."/>
            <person name="Magnuson J."/>
            <person name="Mondo S."/>
            <person name="Nolan M."/>
            <person name="Ohm R."/>
            <person name="Pangilinan J."/>
            <person name="Park H.-J."/>
            <person name="Ramirez L."/>
            <person name="Alfaro M."/>
            <person name="Sun H."/>
            <person name="Tritt A."/>
            <person name="Yoshinaga Y."/>
            <person name="Zwiers L.-H."/>
            <person name="Turgeon B."/>
            <person name="Goodwin S."/>
            <person name="Spatafora J."/>
            <person name="Crous P."/>
            <person name="Grigoriev I."/>
        </authorList>
    </citation>
    <scope>NUCLEOTIDE SEQUENCE</scope>
    <source>
        <strain evidence="2">CBS 121410</strain>
    </source>
</reference>
<evidence type="ECO:0000256" key="1">
    <source>
        <dbReference type="SAM" id="MobiDB-lite"/>
    </source>
</evidence>
<protein>
    <submittedName>
        <fullName evidence="2">Uncharacterized protein</fullName>
    </submittedName>
</protein>
<feature type="region of interest" description="Disordered" evidence="1">
    <location>
        <begin position="1"/>
        <end position="52"/>
    </location>
</feature>
<feature type="region of interest" description="Disordered" evidence="1">
    <location>
        <begin position="67"/>
        <end position="96"/>
    </location>
</feature>
<comment type="caution">
    <text evidence="2">The sequence shown here is derived from an EMBL/GenBank/DDBJ whole genome shotgun (WGS) entry which is preliminary data.</text>
</comment>
<feature type="compositionally biased region" description="Polar residues" evidence="1">
    <location>
        <begin position="1"/>
        <end position="27"/>
    </location>
</feature>
<dbReference type="AlphaFoldDB" id="A0A9P4LX98"/>
<dbReference type="Proteomes" id="UP000799776">
    <property type="component" value="Unassembled WGS sequence"/>
</dbReference>
<name>A0A9P4LX98_9PEZI</name>
<feature type="compositionally biased region" description="Polar residues" evidence="1">
    <location>
        <begin position="311"/>
        <end position="333"/>
    </location>
</feature>
<dbReference type="EMBL" id="ML978718">
    <property type="protein sequence ID" value="KAF2087932.1"/>
    <property type="molecule type" value="Genomic_DNA"/>
</dbReference>
<feature type="compositionally biased region" description="Acidic residues" evidence="1">
    <location>
        <begin position="280"/>
        <end position="303"/>
    </location>
</feature>
<evidence type="ECO:0000313" key="3">
    <source>
        <dbReference type="Proteomes" id="UP000799776"/>
    </source>
</evidence>
<evidence type="ECO:0000313" key="2">
    <source>
        <dbReference type="EMBL" id="KAF2087932.1"/>
    </source>
</evidence>
<dbReference type="OrthoDB" id="5378435at2759"/>
<sequence length="366" mass="40140">MTSTAQPASNRQSRSSCGGTSTAAQSKRSSRIEKPRSIHNSPSALERRKTTSAVKRYATLEDHWNMMFGSGDSDDGQDNLTGSTTSARPVSWHPASSHYPDSYLSSPADDLPFQNGNYAFPDHASAYQTLTSGYISYPTSSYGPESFYQTQDYPTSALTSNRTSMETSPFPAWNDPLSPMADTTLVTPSFPSRNMASRTWAAGPPTSQPRIQSASSDFLPIQHPEGAFDDESMDTIEPSEKEPGKILVGMGLYDPPNYESLLTTGLGKGLKLEETFQPPEPEEDDDDAEESSSDDDDDDDSVDEAPAPPEQSNWSLHSAQQAQTPATDFSSQSFLLEDEETYANEWWYQQLKRPTAQDAGIGYGWL</sequence>
<feature type="region of interest" description="Disordered" evidence="1">
    <location>
        <begin position="275"/>
        <end position="333"/>
    </location>
</feature>
<gene>
    <name evidence="2" type="ORF">K490DRAFT_56503</name>
</gene>
<feature type="compositionally biased region" description="Polar residues" evidence="1">
    <location>
        <begin position="78"/>
        <end position="88"/>
    </location>
</feature>
<keyword evidence="3" id="KW-1185">Reference proteome</keyword>
<organism evidence="2 3">
    <name type="scientific">Saccharata proteae CBS 121410</name>
    <dbReference type="NCBI Taxonomy" id="1314787"/>
    <lineage>
        <taxon>Eukaryota</taxon>
        <taxon>Fungi</taxon>
        <taxon>Dikarya</taxon>
        <taxon>Ascomycota</taxon>
        <taxon>Pezizomycotina</taxon>
        <taxon>Dothideomycetes</taxon>
        <taxon>Dothideomycetes incertae sedis</taxon>
        <taxon>Botryosphaeriales</taxon>
        <taxon>Saccharataceae</taxon>
        <taxon>Saccharata</taxon>
    </lineage>
</organism>
<accession>A0A9P4LX98</accession>
<proteinExistence type="predicted"/>